<dbReference type="Proteomes" id="UP000192578">
    <property type="component" value="Unassembled WGS sequence"/>
</dbReference>
<comment type="caution">
    <text evidence="1">The sequence shown here is derived from an EMBL/GenBank/DDBJ whole genome shotgun (WGS) entry which is preliminary data.</text>
</comment>
<protein>
    <submittedName>
        <fullName evidence="1">Uncharacterized protein</fullName>
    </submittedName>
</protein>
<reference evidence="2" key="1">
    <citation type="submission" date="2017-01" db="EMBL/GenBank/DDBJ databases">
        <title>Comparative genomics of anhydrobiosis in the tardigrade Hypsibius dujardini.</title>
        <authorList>
            <person name="Yoshida Y."/>
            <person name="Koutsovoulos G."/>
            <person name="Laetsch D."/>
            <person name="Stevens L."/>
            <person name="Kumar S."/>
            <person name="Horikawa D."/>
            <person name="Ishino K."/>
            <person name="Komine S."/>
            <person name="Tomita M."/>
            <person name="Blaxter M."/>
            <person name="Arakawa K."/>
        </authorList>
    </citation>
    <scope>NUCLEOTIDE SEQUENCE [LARGE SCALE GENOMIC DNA]</scope>
    <source>
        <strain evidence="2">Z151</strain>
    </source>
</reference>
<proteinExistence type="predicted"/>
<dbReference type="AlphaFoldDB" id="A0A9X6NEU5"/>
<gene>
    <name evidence="1" type="ORF">BV898_17328</name>
</gene>
<sequence>MVLCCIVTSLREFHSVRFVAETDAVLGEAEADRKRHASRAGRTTRLWMIIASVIGFIVDCPLQHRIGSISPACRHTT</sequence>
<name>A0A9X6NEU5_HYPEX</name>
<accession>A0A9X6NEU5</accession>
<evidence type="ECO:0000313" key="1">
    <source>
        <dbReference type="EMBL" id="OWA52887.1"/>
    </source>
</evidence>
<evidence type="ECO:0000313" key="2">
    <source>
        <dbReference type="Proteomes" id="UP000192578"/>
    </source>
</evidence>
<keyword evidence="2" id="KW-1185">Reference proteome</keyword>
<dbReference type="EMBL" id="MTYJ01000291">
    <property type="protein sequence ID" value="OWA52887.1"/>
    <property type="molecule type" value="Genomic_DNA"/>
</dbReference>
<organism evidence="1 2">
    <name type="scientific">Hypsibius exemplaris</name>
    <name type="common">Freshwater tardigrade</name>
    <dbReference type="NCBI Taxonomy" id="2072580"/>
    <lineage>
        <taxon>Eukaryota</taxon>
        <taxon>Metazoa</taxon>
        <taxon>Ecdysozoa</taxon>
        <taxon>Tardigrada</taxon>
        <taxon>Eutardigrada</taxon>
        <taxon>Parachela</taxon>
        <taxon>Hypsibioidea</taxon>
        <taxon>Hypsibiidae</taxon>
        <taxon>Hypsibius</taxon>
    </lineage>
</organism>